<accession>A0A8T0K6F7</accession>
<keyword evidence="2 3" id="KW-0067">ATP-binding</keyword>
<keyword evidence="6" id="KW-0675">Receptor</keyword>
<reference evidence="6 7" key="1">
    <citation type="submission" date="2020-05" db="EMBL/GenBank/DDBJ databases">
        <title>Vigna angularis (adzuki bean) Var. LongXiaoDou No. 4 denovo assembly.</title>
        <authorList>
            <person name="Xiang H."/>
        </authorList>
    </citation>
    <scope>NUCLEOTIDE SEQUENCE [LARGE SCALE GENOMIC DNA]</scope>
    <source>
        <tissue evidence="6">Leaf</tissue>
    </source>
</reference>
<dbReference type="GO" id="GO:0004672">
    <property type="term" value="F:protein kinase activity"/>
    <property type="evidence" value="ECO:0007669"/>
    <property type="project" value="InterPro"/>
</dbReference>
<feature type="region of interest" description="Disordered" evidence="4">
    <location>
        <begin position="325"/>
        <end position="345"/>
    </location>
</feature>
<dbReference type="FunFam" id="3.30.200.20:FF:000544">
    <property type="entry name" value="Calmodulin-binding receptor-like cytoplasmic kinase 1"/>
    <property type="match status" value="1"/>
</dbReference>
<evidence type="ECO:0000313" key="6">
    <source>
        <dbReference type="EMBL" id="KAG2391613.1"/>
    </source>
</evidence>
<feature type="region of interest" description="Disordered" evidence="4">
    <location>
        <begin position="73"/>
        <end position="99"/>
    </location>
</feature>
<dbReference type="InterPro" id="IPR011009">
    <property type="entry name" value="Kinase-like_dom_sf"/>
</dbReference>
<dbReference type="EMBL" id="JABFOF010000007">
    <property type="protein sequence ID" value="KAG2391613.1"/>
    <property type="molecule type" value="Genomic_DNA"/>
</dbReference>
<dbReference type="Gene3D" id="1.10.510.10">
    <property type="entry name" value="Transferase(Phosphotransferase) domain 1"/>
    <property type="match status" value="1"/>
</dbReference>
<feature type="binding site" evidence="3">
    <location>
        <position position="168"/>
    </location>
    <ligand>
        <name>ATP</name>
        <dbReference type="ChEBI" id="CHEBI:30616"/>
    </ligand>
</feature>
<dbReference type="PANTHER" id="PTHR46008:SF48">
    <property type="entry name" value="PROTEIN KINASE DOMAIN-CONTAINING PROTEIN"/>
    <property type="match status" value="1"/>
</dbReference>
<evidence type="ECO:0000313" key="7">
    <source>
        <dbReference type="Proteomes" id="UP000743370"/>
    </source>
</evidence>
<proteinExistence type="predicted"/>
<dbReference type="InterPro" id="IPR017441">
    <property type="entry name" value="Protein_kinase_ATP_BS"/>
</dbReference>
<keyword evidence="6" id="KW-0418">Kinase</keyword>
<organism evidence="6 7">
    <name type="scientific">Phaseolus angularis</name>
    <name type="common">Azuki bean</name>
    <name type="synonym">Vigna angularis</name>
    <dbReference type="NCBI Taxonomy" id="3914"/>
    <lineage>
        <taxon>Eukaryota</taxon>
        <taxon>Viridiplantae</taxon>
        <taxon>Streptophyta</taxon>
        <taxon>Embryophyta</taxon>
        <taxon>Tracheophyta</taxon>
        <taxon>Spermatophyta</taxon>
        <taxon>Magnoliopsida</taxon>
        <taxon>eudicotyledons</taxon>
        <taxon>Gunneridae</taxon>
        <taxon>Pentapetalae</taxon>
        <taxon>rosids</taxon>
        <taxon>fabids</taxon>
        <taxon>Fabales</taxon>
        <taxon>Fabaceae</taxon>
        <taxon>Papilionoideae</taxon>
        <taxon>50 kb inversion clade</taxon>
        <taxon>NPAAA clade</taxon>
        <taxon>indigoferoid/millettioid clade</taxon>
        <taxon>Phaseoleae</taxon>
        <taxon>Vigna</taxon>
    </lineage>
</organism>
<comment type="caution">
    <text evidence="6">The sequence shown here is derived from an EMBL/GenBank/DDBJ whole genome shotgun (WGS) entry which is preliminary data.</text>
</comment>
<sequence>MKKTASPKFQQSSQRKQNHNHQVLATVNDEERHNPKTGSALKSFKNAVKKCAQIFSLFLLGKRKSASYVVGNDDRKNTSKVRGVASSSTDLSSESNTKNSSKWKFSYSYASSSTASGQLGIGNFSFEEIYKSTAKFSPDNEIGQGGFGTVYRGKLNDGSMVAVKRAKKEVIHSHLHEFKNEIYTLSQIEHRNLVRLYGYLEHGNEKIIVVEYVGNGNLREHLDGIRGEGLEMGERLDIAIDVAHAITYLHMVFAMSAKAMKMLKQGDAVFTMDPRLRRNPASIKAVKQVLKLAFQCVAPLKQSRPPMKNCAEVLWEIRKSFRDETNSDHPSLPSHHSADFPQREKNKHTVFGIEDDDSYKFVSVPNHIHS</sequence>
<dbReference type="InterPro" id="IPR000719">
    <property type="entry name" value="Prot_kinase_dom"/>
</dbReference>
<evidence type="ECO:0000256" key="4">
    <source>
        <dbReference type="SAM" id="MobiDB-lite"/>
    </source>
</evidence>
<dbReference type="PROSITE" id="PS50011">
    <property type="entry name" value="PROTEIN_KINASE_DOM"/>
    <property type="match status" value="1"/>
</dbReference>
<evidence type="ECO:0000256" key="1">
    <source>
        <dbReference type="ARBA" id="ARBA00022741"/>
    </source>
</evidence>
<dbReference type="Pfam" id="PF07714">
    <property type="entry name" value="PK_Tyr_Ser-Thr"/>
    <property type="match status" value="1"/>
</dbReference>
<keyword evidence="1 3" id="KW-0547">Nucleotide-binding</keyword>
<dbReference type="InterPro" id="IPR001245">
    <property type="entry name" value="Ser-Thr/Tyr_kinase_cat_dom"/>
</dbReference>
<gene>
    <name evidence="6" type="ORF">HKW66_Vig0126260</name>
</gene>
<feature type="compositionally biased region" description="Polar residues" evidence="4">
    <location>
        <begin position="7"/>
        <end position="25"/>
    </location>
</feature>
<dbReference type="SUPFAM" id="SSF56112">
    <property type="entry name" value="Protein kinase-like (PK-like)"/>
    <property type="match status" value="1"/>
</dbReference>
<dbReference type="Proteomes" id="UP000743370">
    <property type="component" value="Unassembled WGS sequence"/>
</dbReference>
<evidence type="ECO:0000256" key="3">
    <source>
        <dbReference type="PROSITE-ProRule" id="PRU10141"/>
    </source>
</evidence>
<dbReference type="PANTHER" id="PTHR46008">
    <property type="entry name" value="LEAF RUST 10 DISEASE-RESISTANCE LOCUS RECEPTOR-LIKE PROTEIN KINASE-LIKE 1.4"/>
    <property type="match status" value="1"/>
</dbReference>
<keyword evidence="6" id="KW-0808">Transferase</keyword>
<feature type="region of interest" description="Disordered" evidence="4">
    <location>
        <begin position="1"/>
        <end position="36"/>
    </location>
</feature>
<dbReference type="PROSITE" id="PS00107">
    <property type="entry name" value="PROTEIN_KINASE_ATP"/>
    <property type="match status" value="1"/>
</dbReference>
<name>A0A8T0K6F7_PHAAN</name>
<protein>
    <submittedName>
        <fullName evidence="6">Calmodulin-binding receptor-like cytoplasmic kinase</fullName>
    </submittedName>
</protein>
<dbReference type="AlphaFoldDB" id="A0A8T0K6F7"/>
<dbReference type="GO" id="GO:0005524">
    <property type="term" value="F:ATP binding"/>
    <property type="evidence" value="ECO:0007669"/>
    <property type="project" value="UniProtKB-UniRule"/>
</dbReference>
<feature type="domain" description="Protein kinase" evidence="5">
    <location>
        <begin position="136"/>
        <end position="370"/>
    </location>
</feature>
<evidence type="ECO:0000256" key="2">
    <source>
        <dbReference type="ARBA" id="ARBA00022840"/>
    </source>
</evidence>
<feature type="compositionally biased region" description="Low complexity" evidence="4">
    <location>
        <begin position="86"/>
        <end position="99"/>
    </location>
</feature>
<evidence type="ECO:0000259" key="5">
    <source>
        <dbReference type="PROSITE" id="PS50011"/>
    </source>
</evidence>